<feature type="domain" description="VWFA" evidence="2">
    <location>
        <begin position="379"/>
        <end position="537"/>
    </location>
</feature>
<dbReference type="GeneID" id="43371472"/>
<dbReference type="InterPro" id="IPR036465">
    <property type="entry name" value="vWFA_dom_sf"/>
</dbReference>
<dbReference type="InterPro" id="IPR002035">
    <property type="entry name" value="VWF_A"/>
</dbReference>
<dbReference type="Gene3D" id="3.40.50.880">
    <property type="match status" value="1"/>
</dbReference>
<gene>
    <name evidence="3" type="ORF">EI982_17970</name>
</gene>
<dbReference type="AlphaFoldDB" id="A0A6B9FD35"/>
<dbReference type="OrthoDB" id="147382at2157"/>
<protein>
    <submittedName>
        <fullName evidence="3">VWA domain-containing protein</fullName>
    </submittedName>
</protein>
<dbReference type="PANTHER" id="PTHR37947">
    <property type="entry name" value="BLL2462 PROTEIN"/>
    <property type="match status" value="1"/>
</dbReference>
<dbReference type="SUPFAM" id="SSF53300">
    <property type="entry name" value="vWA-like"/>
    <property type="match status" value="1"/>
</dbReference>
<accession>A0A6B9FD35</accession>
<proteinExistence type="predicted"/>
<sequence length="791" mass="82742">MWGALAVRTALSDGTVVGLERPLVLVALPVVVGALALLIHYRASGTAATRSRRLLLASRVVVATLIVVAAAGPFTVVTTETRGDPSVSMLVDRSNSTDVSPDVAEDLAADVEEEGVPVTVSTVGQGTNSRIGDGVAANLRENGSVVVVSDGQVTGGRSLTETAEFARSVNATISTVSPEPTRTERYVTLTGPDKASVGVESRFLVRVEGVEAGSPVDVSVSIDGEEVATERIDEGTGSVPVSHTFESTGSHRITAEIDGEDVFAVNDVARKTVRVVDQPRVLYVSRGNYSLGTYLDQLYRVDRAESVPENLDPYYAVVVQNVAADDLGNVDELQRFVIDGGGLLMTGGPNSFENGGYANSSVGSMLPVTFGPSAPGSARIVMLIDVSGSAGSGMRIQKAIALDALSQLDDDNVVGVVGFNYQAYGVSEPAPLSDNRGVVRDRISRLQAGGATNIANGLRGAEEMLGGQRGTVILVSDGGDTESRSAVVANALGRQGIRVITVGAGRNVNEGVLRRIAEESGGNYFRASETERLRLLFGGGSRQFQGEGLTVVDSGHFITSGVTLESSPGSVNDVSMRPGADFLVAGPDGTPAVASWRYGLGRVATITTYDEGGGLGGLLSRPDSLVVTKSVNYAIGDPERKASGVTDVSDTRVGEPTTVVYRGDDPPSGSDLAFSAVGEGVYRAEETPTEVGYRTAAGATYAANYPAEYAGFGTSSALSDAVEATGGREFSSDQAAEIARFAREQSTRVRDVRRNWDWALLTAALLLFLTEVIVRRLQVYNGRTRTESGLP</sequence>
<keyword evidence="1" id="KW-0812">Transmembrane</keyword>
<keyword evidence="1" id="KW-0472">Membrane</keyword>
<keyword evidence="4" id="KW-1185">Reference proteome</keyword>
<evidence type="ECO:0000256" key="1">
    <source>
        <dbReference type="SAM" id="Phobius"/>
    </source>
</evidence>
<organism evidence="3 4">
    <name type="scientific">Haloplanus rallus</name>
    <dbReference type="NCBI Taxonomy" id="1816183"/>
    <lineage>
        <taxon>Archaea</taxon>
        <taxon>Methanobacteriati</taxon>
        <taxon>Methanobacteriota</taxon>
        <taxon>Stenosarchaea group</taxon>
        <taxon>Halobacteria</taxon>
        <taxon>Halobacteriales</taxon>
        <taxon>Haloferacaceae</taxon>
        <taxon>Haloplanus</taxon>
    </lineage>
</organism>
<dbReference type="PANTHER" id="PTHR37947:SF1">
    <property type="entry name" value="BLL2462 PROTEIN"/>
    <property type="match status" value="1"/>
</dbReference>
<evidence type="ECO:0000313" key="3">
    <source>
        <dbReference type="EMBL" id="QGX96531.1"/>
    </source>
</evidence>
<dbReference type="Proteomes" id="UP000428325">
    <property type="component" value="Chromosome"/>
</dbReference>
<dbReference type="PROSITE" id="PS50234">
    <property type="entry name" value="VWFA"/>
    <property type="match status" value="1"/>
</dbReference>
<dbReference type="InterPro" id="IPR029062">
    <property type="entry name" value="Class_I_gatase-like"/>
</dbReference>
<evidence type="ECO:0000259" key="2">
    <source>
        <dbReference type="PROSITE" id="PS50234"/>
    </source>
</evidence>
<feature type="transmembrane region" description="Helical" evidence="1">
    <location>
        <begin position="23"/>
        <end position="42"/>
    </location>
</feature>
<name>A0A6B9FD35_9EURY</name>
<dbReference type="Pfam" id="PF00092">
    <property type="entry name" value="VWA"/>
    <property type="match status" value="1"/>
</dbReference>
<dbReference type="SUPFAM" id="SSF52317">
    <property type="entry name" value="Class I glutamine amidotransferase-like"/>
    <property type="match status" value="1"/>
</dbReference>
<dbReference type="SMART" id="SM00327">
    <property type="entry name" value="VWA"/>
    <property type="match status" value="1"/>
</dbReference>
<keyword evidence="1" id="KW-1133">Transmembrane helix</keyword>
<reference evidence="3 4" key="1">
    <citation type="submission" date="2018-12" db="EMBL/GenBank/DDBJ databases">
        <title>Complete genome sequence of Haloplanus rallus MBLA0036.</title>
        <authorList>
            <person name="Nam Y.-d."/>
            <person name="Kang J."/>
            <person name="Chung W.-H."/>
            <person name="Park Y.S."/>
        </authorList>
    </citation>
    <scope>NUCLEOTIDE SEQUENCE [LARGE SCALE GENOMIC DNA]</scope>
    <source>
        <strain evidence="3 4">MBLA0036</strain>
    </source>
</reference>
<dbReference type="Gene3D" id="3.40.50.410">
    <property type="entry name" value="von Willebrand factor, type A domain"/>
    <property type="match status" value="1"/>
</dbReference>
<dbReference type="EMBL" id="CP034345">
    <property type="protein sequence ID" value="QGX96531.1"/>
    <property type="molecule type" value="Genomic_DNA"/>
</dbReference>
<dbReference type="CDD" id="cd00198">
    <property type="entry name" value="vWFA"/>
    <property type="match status" value="1"/>
</dbReference>
<dbReference type="KEGG" id="hra:EI982_17970"/>
<evidence type="ECO:0000313" key="4">
    <source>
        <dbReference type="Proteomes" id="UP000428325"/>
    </source>
</evidence>
<dbReference type="RefSeq" id="WP_157690994.1">
    <property type="nucleotide sequence ID" value="NZ_CP034345.1"/>
</dbReference>
<feature type="transmembrane region" description="Helical" evidence="1">
    <location>
        <begin position="54"/>
        <end position="76"/>
    </location>
</feature>